<sequence>MSQYHNKWFEKAYLESPVLQGKKIYQGGNIGTYKKCCSLERPKLYLTFMDEDGRRLSRVRLIKAWACAAQKTHFFQGLMRRLIRLKEDGEPIPICPASQQEVIDRYIEVSTVASRVQKTIDDDGCKTAHVLRELAGAMVALSWRERNSYVQDCWKPAAGPIELSIRPEIKRFADMRTIDALCAIWIPSLFISVAHVTLSDHRAGLSDRWLDIWDRLQPSEGYERPLDMGRISPVLSNVLDEEDSYLRFVDKYGRATIWDRSYDRSSHSDKSEDRILSRCSSNSSSVLTLVDGSTTCPLHPLHHECILSHRPGSAFRPPHRYRLAGIRPSLCHPFTEDTVHVGYRLGLLASIPPTEVMNNYRKRYDSIYNK</sequence>
<keyword evidence="2" id="KW-1185">Reference proteome</keyword>
<dbReference type="GeneID" id="30159322"/>
<evidence type="ECO:0000313" key="2">
    <source>
        <dbReference type="Proteomes" id="UP000094065"/>
    </source>
</evidence>
<dbReference type="EMBL" id="AWGJ01000013">
    <property type="protein sequence ID" value="ODN73511.1"/>
    <property type="molecule type" value="Genomic_DNA"/>
</dbReference>
<name>A0A1E3HDI6_9TREE</name>
<evidence type="ECO:0000313" key="1">
    <source>
        <dbReference type="EMBL" id="ODN73511.1"/>
    </source>
</evidence>
<dbReference type="AlphaFoldDB" id="A0A1E3HDI6"/>
<gene>
    <name evidence="1" type="ORF">L202_08013</name>
</gene>
<dbReference type="Proteomes" id="UP000094065">
    <property type="component" value="Unassembled WGS sequence"/>
</dbReference>
<comment type="caution">
    <text evidence="1">The sequence shown here is derived from an EMBL/GenBank/DDBJ whole genome shotgun (WGS) entry which is preliminary data.</text>
</comment>
<accession>A0A1E3HDI6</accession>
<organism evidence="1 2">
    <name type="scientific">Cryptococcus amylolentus CBS 6039</name>
    <dbReference type="NCBI Taxonomy" id="1295533"/>
    <lineage>
        <taxon>Eukaryota</taxon>
        <taxon>Fungi</taxon>
        <taxon>Dikarya</taxon>
        <taxon>Basidiomycota</taxon>
        <taxon>Agaricomycotina</taxon>
        <taxon>Tremellomycetes</taxon>
        <taxon>Tremellales</taxon>
        <taxon>Cryptococcaceae</taxon>
        <taxon>Cryptococcus</taxon>
    </lineage>
</organism>
<reference evidence="1 2" key="1">
    <citation type="submission" date="2016-06" db="EMBL/GenBank/DDBJ databases">
        <title>Evolution of pathogenesis and genome organization in the Tremellales.</title>
        <authorList>
            <person name="Cuomo C."/>
            <person name="Litvintseva A."/>
            <person name="Heitman J."/>
            <person name="Chen Y."/>
            <person name="Sun S."/>
            <person name="Springer D."/>
            <person name="Dromer F."/>
            <person name="Young S."/>
            <person name="Zeng Q."/>
            <person name="Chapman S."/>
            <person name="Gujja S."/>
            <person name="Saif S."/>
            <person name="Birren B."/>
        </authorList>
    </citation>
    <scope>NUCLEOTIDE SEQUENCE [LARGE SCALE GENOMIC DNA]</scope>
    <source>
        <strain evidence="1 2">CBS 6039</strain>
    </source>
</reference>
<dbReference type="OrthoDB" id="10645473at2759"/>
<dbReference type="RefSeq" id="XP_018989423.1">
    <property type="nucleotide sequence ID" value="XM_019142852.1"/>
</dbReference>
<proteinExistence type="predicted"/>
<protein>
    <submittedName>
        <fullName evidence="1">Uncharacterized protein</fullName>
    </submittedName>
</protein>